<dbReference type="AlphaFoldDB" id="A0A0L7T8A4"/>
<dbReference type="EMBL" id="JRXE01000005">
    <property type="protein sequence ID" value="KOC91617.1"/>
    <property type="molecule type" value="Genomic_DNA"/>
</dbReference>
<organism evidence="1 4">
    <name type="scientific">Winslowiella iniecta</name>
    <dbReference type="NCBI Taxonomy" id="1560201"/>
    <lineage>
        <taxon>Bacteria</taxon>
        <taxon>Pseudomonadati</taxon>
        <taxon>Pseudomonadota</taxon>
        <taxon>Gammaproteobacteria</taxon>
        <taxon>Enterobacterales</taxon>
        <taxon>Erwiniaceae</taxon>
        <taxon>Winslowiella</taxon>
    </lineage>
</organism>
<sequence length="109" mass="12772">MVNCIRVKQYANASSHYAIAGVQTWHDYLANPGTGSKQRHQAELRKQLARLSDKERKNFWDTLNTTLRDEKSLQQLCQLLEISESNQRSKMFWQEAKNGYLHCEPVMIF</sequence>
<evidence type="ECO:0000313" key="1">
    <source>
        <dbReference type="EMBL" id="KOC91617.1"/>
    </source>
</evidence>
<protein>
    <submittedName>
        <fullName evidence="1">Uncharacterized protein</fullName>
    </submittedName>
</protein>
<dbReference type="PATRIC" id="fig|1560201.3.peg.1098"/>
<comment type="caution">
    <text evidence="1">The sequence shown here is derived from an EMBL/GenBank/DDBJ whole genome shotgun (WGS) entry which is preliminary data.</text>
</comment>
<dbReference type="STRING" id="1560201.NG42_05105"/>
<dbReference type="Proteomes" id="UP000036851">
    <property type="component" value="Unassembled WGS sequence"/>
</dbReference>
<dbReference type="Proteomes" id="UP000037088">
    <property type="component" value="Unassembled WGS sequence"/>
</dbReference>
<name>A0A0L7T8A4_9GAMM</name>
<gene>
    <name evidence="1" type="ORF">NG42_05105</name>
    <name evidence="2" type="ORF">NG43_04400</name>
</gene>
<evidence type="ECO:0000313" key="4">
    <source>
        <dbReference type="Proteomes" id="UP000037088"/>
    </source>
</evidence>
<proteinExistence type="predicted"/>
<evidence type="ECO:0000313" key="2">
    <source>
        <dbReference type="EMBL" id="KOC94432.1"/>
    </source>
</evidence>
<evidence type="ECO:0000313" key="3">
    <source>
        <dbReference type="Proteomes" id="UP000036851"/>
    </source>
</evidence>
<reference evidence="3 4" key="1">
    <citation type="journal article" date="2015" name="Int. J. Syst. Evol. Microbiol.">
        <title>Erwinia iniecta sp. nov., isolated from Russian wheat aphids (Diuraphis noxia).</title>
        <authorList>
            <person name="Campillo T."/>
            <person name="Luna E."/>
            <person name="Portier P."/>
            <person name="Fischer-Le Saux M."/>
            <person name="Lapitan N."/>
            <person name="Tisserat N.A."/>
            <person name="Leach J.E."/>
        </authorList>
    </citation>
    <scope>NUCLEOTIDE SEQUENCE [LARGE SCALE GENOMIC DNA]</scope>
    <source>
        <strain evidence="1 4">B120</strain>
        <strain evidence="2 3">B149</strain>
    </source>
</reference>
<accession>A0A0L7T8A4</accession>
<keyword evidence="4" id="KW-1185">Reference proteome</keyword>
<dbReference type="EMBL" id="JRXF01000005">
    <property type="protein sequence ID" value="KOC94432.1"/>
    <property type="molecule type" value="Genomic_DNA"/>
</dbReference>